<keyword evidence="2" id="KW-0240">DNA-directed RNA polymerase</keyword>
<evidence type="ECO:0000256" key="3">
    <source>
        <dbReference type="ARBA" id="ARBA00023163"/>
    </source>
</evidence>
<feature type="region of interest" description="Disordered" evidence="5">
    <location>
        <begin position="280"/>
        <end position="326"/>
    </location>
</feature>
<dbReference type="Proteomes" id="UP000620124">
    <property type="component" value="Unassembled WGS sequence"/>
</dbReference>
<feature type="region of interest" description="Disordered" evidence="5">
    <location>
        <begin position="1"/>
        <end position="205"/>
    </location>
</feature>
<dbReference type="AlphaFoldDB" id="A0A8H7D086"/>
<dbReference type="PANTHER" id="PTHR13408:SF0">
    <property type="entry name" value="DNA-DIRECTED RNA POLYMERASE III SUBUNIT RPC4"/>
    <property type="match status" value="1"/>
</dbReference>
<feature type="compositionally biased region" description="Basic and acidic residues" evidence="5">
    <location>
        <begin position="140"/>
        <end position="154"/>
    </location>
</feature>
<keyword evidence="3" id="KW-0804">Transcription</keyword>
<evidence type="ECO:0000256" key="5">
    <source>
        <dbReference type="SAM" id="MobiDB-lite"/>
    </source>
</evidence>
<keyword evidence="4" id="KW-0539">Nucleus</keyword>
<reference evidence="6" key="1">
    <citation type="submission" date="2020-05" db="EMBL/GenBank/DDBJ databases">
        <title>Mycena genomes resolve the evolution of fungal bioluminescence.</title>
        <authorList>
            <person name="Tsai I.J."/>
        </authorList>
    </citation>
    <scope>NUCLEOTIDE SEQUENCE</scope>
    <source>
        <strain evidence="6">CCC161011</strain>
    </source>
</reference>
<dbReference type="EMBL" id="JACAZI010000007">
    <property type="protein sequence ID" value="KAF7356755.1"/>
    <property type="molecule type" value="Genomic_DNA"/>
</dbReference>
<evidence type="ECO:0000256" key="2">
    <source>
        <dbReference type="ARBA" id="ARBA00022478"/>
    </source>
</evidence>
<sequence>MSDNASGSGAGPSKAIGSLAKKTTDVTRQGTQKFKFTPVLPVRRQKVEEVKTEPTADAIPPDSSRGRGRGRGRGDGRGRGRGGPRPPVEMTASGPFAMGPALAGNNARRSVPRSNFAIPTPTTDRASLGAGLTRVPAATIKKENDLKGKEKDRPSEEDEEVYSEPDEGVEIVDMEDVRQMDWMAPESLRKERRHTKKKVKKEEPVDNSVEAIAAVEVDTANALDLSESEEEEEFEDLIEHFARQEPVNEDASLREERLYFFQFPSPFPTFASPAAAVPDSVPEMPATDPSTKRVSFADDVKPGSLPGSARGSTAPPDPPVATKAEENPLVDGIIGSLEVYRSGAVKMRLQNGILLDVISLILSGLRLPLMMLCTKVTAATQPSFLQHAVCLDLAENRLTVLGEVNKRFVVSPDMDTLLTAMEISERTPPVVKGEEGVKMDTT</sequence>
<evidence type="ECO:0000256" key="4">
    <source>
        <dbReference type="ARBA" id="ARBA00023242"/>
    </source>
</evidence>
<feature type="compositionally biased region" description="Acidic residues" evidence="5">
    <location>
        <begin position="155"/>
        <end position="174"/>
    </location>
</feature>
<name>A0A8H7D086_9AGAR</name>
<dbReference type="GO" id="GO:0042797">
    <property type="term" value="P:tRNA transcription by RNA polymerase III"/>
    <property type="evidence" value="ECO:0007669"/>
    <property type="project" value="TreeGrafter"/>
</dbReference>
<evidence type="ECO:0000313" key="6">
    <source>
        <dbReference type="EMBL" id="KAF7356755.1"/>
    </source>
</evidence>
<dbReference type="GO" id="GO:0003677">
    <property type="term" value="F:DNA binding"/>
    <property type="evidence" value="ECO:0007669"/>
    <property type="project" value="InterPro"/>
</dbReference>
<feature type="compositionally biased region" description="Basic residues" evidence="5">
    <location>
        <begin position="190"/>
        <end position="199"/>
    </location>
</feature>
<feature type="compositionally biased region" description="Basic and acidic residues" evidence="5">
    <location>
        <begin position="45"/>
        <end position="54"/>
    </location>
</feature>
<keyword evidence="7" id="KW-1185">Reference proteome</keyword>
<protein>
    <submittedName>
        <fullName evidence="6">Uncharacterized protein</fullName>
    </submittedName>
</protein>
<comment type="caution">
    <text evidence="6">The sequence shown here is derived from an EMBL/GenBank/DDBJ whole genome shotgun (WGS) entry which is preliminary data.</text>
</comment>
<dbReference type="Pfam" id="PF05132">
    <property type="entry name" value="RNA_pol_Rpc4"/>
    <property type="match status" value="1"/>
</dbReference>
<accession>A0A8H7D086</accession>
<organism evidence="6 7">
    <name type="scientific">Mycena venus</name>
    <dbReference type="NCBI Taxonomy" id="2733690"/>
    <lineage>
        <taxon>Eukaryota</taxon>
        <taxon>Fungi</taxon>
        <taxon>Dikarya</taxon>
        <taxon>Basidiomycota</taxon>
        <taxon>Agaricomycotina</taxon>
        <taxon>Agaricomycetes</taxon>
        <taxon>Agaricomycetidae</taxon>
        <taxon>Agaricales</taxon>
        <taxon>Marasmiineae</taxon>
        <taxon>Mycenaceae</taxon>
        <taxon>Mycena</taxon>
    </lineage>
</organism>
<dbReference type="PANTHER" id="PTHR13408">
    <property type="entry name" value="DNA-DIRECTED RNA POLYMERASE III"/>
    <property type="match status" value="1"/>
</dbReference>
<gene>
    <name evidence="6" type="ORF">MVEN_01010500</name>
</gene>
<dbReference type="OrthoDB" id="5836119at2759"/>
<dbReference type="InterPro" id="IPR007811">
    <property type="entry name" value="RPC4"/>
</dbReference>
<evidence type="ECO:0000313" key="7">
    <source>
        <dbReference type="Proteomes" id="UP000620124"/>
    </source>
</evidence>
<dbReference type="GO" id="GO:0005666">
    <property type="term" value="C:RNA polymerase III complex"/>
    <property type="evidence" value="ECO:0007669"/>
    <property type="project" value="InterPro"/>
</dbReference>
<comment type="subcellular location">
    <subcellularLocation>
        <location evidence="1">Nucleus</location>
    </subcellularLocation>
</comment>
<proteinExistence type="predicted"/>
<evidence type="ECO:0000256" key="1">
    <source>
        <dbReference type="ARBA" id="ARBA00004123"/>
    </source>
</evidence>